<evidence type="ECO:0000256" key="1">
    <source>
        <dbReference type="ARBA" id="ARBA00022741"/>
    </source>
</evidence>
<keyword evidence="1" id="KW-0547">Nucleotide-binding</keyword>
<dbReference type="PANTHER" id="PTHR42855:SF2">
    <property type="entry name" value="DRUG RESISTANCE ABC TRANSPORTER,ATP-BINDING PROTEIN"/>
    <property type="match status" value="1"/>
</dbReference>
<dbReference type="EMBL" id="JAYMFH010000005">
    <property type="protein sequence ID" value="MEC4294870.1"/>
    <property type="molecule type" value="Genomic_DNA"/>
</dbReference>
<dbReference type="SUPFAM" id="SSF52540">
    <property type="entry name" value="P-loop containing nucleoside triphosphate hydrolases"/>
    <property type="match status" value="2"/>
</dbReference>
<accession>A0ABU6IYD7</accession>
<dbReference type="InterPro" id="IPR003439">
    <property type="entry name" value="ABC_transporter-like_ATP-bd"/>
</dbReference>
<organism evidence="4 5">
    <name type="scientific">Adlercreutzia shanghongiae</name>
    <dbReference type="NCBI Taxonomy" id="3111773"/>
    <lineage>
        <taxon>Bacteria</taxon>
        <taxon>Bacillati</taxon>
        <taxon>Actinomycetota</taxon>
        <taxon>Coriobacteriia</taxon>
        <taxon>Eggerthellales</taxon>
        <taxon>Eggerthellaceae</taxon>
        <taxon>Adlercreutzia</taxon>
    </lineage>
</organism>
<dbReference type="SMART" id="SM00382">
    <property type="entry name" value="AAA"/>
    <property type="match status" value="2"/>
</dbReference>
<feature type="domain" description="ABC transporter" evidence="3">
    <location>
        <begin position="325"/>
        <end position="529"/>
    </location>
</feature>
<dbReference type="CDD" id="cd03221">
    <property type="entry name" value="ABCF_EF-3"/>
    <property type="match status" value="2"/>
</dbReference>
<evidence type="ECO:0000256" key="2">
    <source>
        <dbReference type="ARBA" id="ARBA00022840"/>
    </source>
</evidence>
<protein>
    <submittedName>
        <fullName evidence="4">ABC-F family ATP-binding cassette domain-containing protein</fullName>
    </submittedName>
</protein>
<gene>
    <name evidence="4" type="ORF">VJ920_06080</name>
</gene>
<dbReference type="Pfam" id="PF12848">
    <property type="entry name" value="ABC_tran_Xtn"/>
    <property type="match status" value="1"/>
</dbReference>
<dbReference type="GO" id="GO:0005524">
    <property type="term" value="F:ATP binding"/>
    <property type="evidence" value="ECO:0007669"/>
    <property type="project" value="UniProtKB-KW"/>
</dbReference>
<dbReference type="PROSITE" id="PS50893">
    <property type="entry name" value="ABC_TRANSPORTER_2"/>
    <property type="match status" value="2"/>
</dbReference>
<dbReference type="PROSITE" id="PS00211">
    <property type="entry name" value="ABC_TRANSPORTER_1"/>
    <property type="match status" value="2"/>
</dbReference>
<comment type="caution">
    <text evidence="4">The sequence shown here is derived from an EMBL/GenBank/DDBJ whole genome shotgun (WGS) entry which is preliminary data.</text>
</comment>
<dbReference type="InterPro" id="IPR017871">
    <property type="entry name" value="ABC_transporter-like_CS"/>
</dbReference>
<dbReference type="Proteomes" id="UP001343724">
    <property type="component" value="Unassembled WGS sequence"/>
</dbReference>
<sequence length="530" mass="59076">MKISISHATVSHGMDIVLSDVSFAVKGNEKIAVVGRNGCGKTTLLNLIAGSETAEPAGAISRRSGLTVDFLRQVTFGDDSVTLEDEVKKAFPAINELRERIDRLQARMESDPDERVIQKYVDALELFAHQGGYEYEADYESVLRHLGFTRDDEKRPLSSFSGGQRTRIAFAQVLLNKPDVLLLDEPTNHLDIPTIQWLESYLKSYESAVVVVSHDREFLDNVAEVVYEIEYGRMERYAGNYTVFVAEKERTWDKRQRAYEAQQEEIARLEQTIESFKGHPTKAAMARAKRSQLDRMVRLEPPRKYDLKTFNPIFEPARRGFTEALRARDLALGRQGGELARLSFSIERGRKVGVIGPNGCGKSTLLETLAGRVAPLGGSFAFGGNTDLAYFEQLIAAPSGDQTVLESFWGEFPGLTNNEARGALGSFLLGGDDVNKAVSRLSGGERARLELCRMMARRPNFLLLDEPTNHMDIPGKEALANVLQSYAGTVLFVSHDRAFLRAVADALIVFDPVEGAYYFPYSYDEYAEVS</sequence>
<dbReference type="InterPro" id="IPR051309">
    <property type="entry name" value="ABCF_ATPase"/>
</dbReference>
<name>A0ABU6IYD7_9ACTN</name>
<dbReference type="RefSeq" id="WP_326454596.1">
    <property type="nucleotide sequence ID" value="NZ_JAYMFH010000005.1"/>
</dbReference>
<feature type="domain" description="ABC transporter" evidence="3">
    <location>
        <begin position="3"/>
        <end position="256"/>
    </location>
</feature>
<dbReference type="InterPro" id="IPR032781">
    <property type="entry name" value="ABC_tran_Xtn"/>
</dbReference>
<keyword evidence="2 4" id="KW-0067">ATP-binding</keyword>
<keyword evidence="5" id="KW-1185">Reference proteome</keyword>
<evidence type="ECO:0000313" key="4">
    <source>
        <dbReference type="EMBL" id="MEC4294870.1"/>
    </source>
</evidence>
<evidence type="ECO:0000313" key="5">
    <source>
        <dbReference type="Proteomes" id="UP001343724"/>
    </source>
</evidence>
<dbReference type="InterPro" id="IPR027417">
    <property type="entry name" value="P-loop_NTPase"/>
</dbReference>
<dbReference type="PANTHER" id="PTHR42855">
    <property type="entry name" value="ABC TRANSPORTER ATP-BINDING SUBUNIT"/>
    <property type="match status" value="1"/>
</dbReference>
<evidence type="ECO:0000259" key="3">
    <source>
        <dbReference type="PROSITE" id="PS50893"/>
    </source>
</evidence>
<dbReference type="Gene3D" id="3.40.50.300">
    <property type="entry name" value="P-loop containing nucleotide triphosphate hydrolases"/>
    <property type="match status" value="2"/>
</dbReference>
<dbReference type="Pfam" id="PF00005">
    <property type="entry name" value="ABC_tran"/>
    <property type="match status" value="2"/>
</dbReference>
<dbReference type="InterPro" id="IPR003593">
    <property type="entry name" value="AAA+_ATPase"/>
</dbReference>
<reference evidence="4 5" key="1">
    <citation type="submission" date="2024-01" db="EMBL/GenBank/DDBJ databases">
        <title>novel species in genus Adlercreutzia.</title>
        <authorList>
            <person name="Liu X."/>
        </authorList>
    </citation>
    <scope>NUCLEOTIDE SEQUENCE [LARGE SCALE GENOMIC DNA]</scope>
    <source>
        <strain evidence="4 5">R22</strain>
    </source>
</reference>
<proteinExistence type="predicted"/>